<protein>
    <recommendedName>
        <fullName evidence="2">protein-tyrosine-phosphatase</fullName>
        <ecNumber evidence="2">3.1.3.48</ecNumber>
    </recommendedName>
</protein>
<dbReference type="PROSITE" id="PS50178">
    <property type="entry name" value="ZF_FYVE"/>
    <property type="match status" value="1"/>
</dbReference>
<feature type="region of interest" description="Disordered" evidence="12">
    <location>
        <begin position="671"/>
        <end position="725"/>
    </location>
</feature>
<evidence type="ECO:0000256" key="4">
    <source>
        <dbReference type="ARBA" id="ARBA00022723"/>
    </source>
</evidence>
<dbReference type="GO" id="GO:0070374">
    <property type="term" value="P:positive regulation of ERK1 and ERK2 cascade"/>
    <property type="evidence" value="ECO:0007669"/>
    <property type="project" value="TreeGrafter"/>
</dbReference>
<evidence type="ECO:0000256" key="6">
    <source>
        <dbReference type="ARBA" id="ARBA00022801"/>
    </source>
</evidence>
<feature type="compositionally biased region" description="Polar residues" evidence="12">
    <location>
        <begin position="713"/>
        <end position="725"/>
    </location>
</feature>
<feature type="domain" description="SH2" evidence="13">
    <location>
        <begin position="71"/>
        <end position="176"/>
    </location>
</feature>
<feature type="domain" description="RabBD" evidence="17">
    <location>
        <begin position="549"/>
        <end position="665"/>
    </location>
</feature>
<dbReference type="InterPro" id="IPR010911">
    <property type="entry name" value="Rab_BD"/>
</dbReference>
<sequence length="847" mass="94964">MTSRRRNGAVTHIKIQNTGDYYDLYGGEKFATLAELVQYYMEHHGQLKEKNGDVIELKYPLNCADPTSERWFHGHLSGREAEKLLTEKGKNGSFLVRESQSHPGDFVLSVRTGDDKTDSSDSKPKVTHVMIRCQHDLKYDVGGGEKFDSLTDLVEHYKKNPMVETLGTVLQLKQPLNTTRINAAEIESRVKELSKLADPTDKVKHGFWEEFETLQQQECKLLYSRKEGQRAENKNKNRYKNILPFDHTRVVLNDGDLNEPGSDYINANIIMVVSAVMPELDPKCNSTKVKKSYIATQGCLQNTISDFWRMVFQENSRVIVMTTKEVERGKSKCVKYWPDVSALKEYGAMRVRNVRETAAHDYILRELKLSKVGQGNTERTVWQYHFRAWPDHGVPTDPGGVLDFLEEVNLKQESILDAGPIAVHCSAGIGRTGTFIVIDILIDVIREKGVDCDIDVPKSIQMVRSQRSGMVQTEAQYRFIYMAVQHYIETLQRRIEEEQKSKIKGREYTNIKYSMSDLTGGEQSPLPPCTPIPTPTCTEIGWMMNRSGGPPGEELTDEEKEIINNVLARAAMMEAMEQERIERLSSRLDNIKKTVCGDGQSHCLLCGASFGPQGVTAVLCVQCKKHMCSECGIWSNSRTCPMWLCRICSEHQEVHKRSGAWFFKGRDQQSLPSPFPLSSPRQSSTESSSATAEHDGPQETTAHHHPKCDLSTEPRQQQACGSEQWQTARTTADSCNESVSCPAAVMKTEGHVLASKPPRPNAQQAIPTSAPGAEREETVSIPAVEEKRQPLVSSSVSSHLPAARTIPPVNPPANNLTPPRPTPDRTEDEDEDNDYDSDDASMTGFLS</sequence>
<comment type="caution">
    <text evidence="18">The sequence shown here is derived from an EMBL/GenBank/DDBJ whole genome shotgun (WGS) entry which is preliminary data.</text>
</comment>
<dbReference type="SUPFAM" id="SSF52799">
    <property type="entry name" value="(Phosphotyrosine protein) phosphatases II"/>
    <property type="match status" value="1"/>
</dbReference>
<evidence type="ECO:0000256" key="10">
    <source>
        <dbReference type="PROSITE-ProRule" id="PRU00091"/>
    </source>
</evidence>
<dbReference type="FunFam" id="3.90.190.10:FF:000018">
    <property type="entry name" value="Tyrosine-protein phosphatase non-receptor type"/>
    <property type="match status" value="1"/>
</dbReference>
<dbReference type="GO" id="GO:0031267">
    <property type="term" value="F:small GTPase binding"/>
    <property type="evidence" value="ECO:0007669"/>
    <property type="project" value="InterPro"/>
</dbReference>
<dbReference type="InterPro" id="IPR041282">
    <property type="entry name" value="FYVE_2"/>
</dbReference>
<dbReference type="InterPro" id="IPR029021">
    <property type="entry name" value="Prot-tyrosine_phosphatase-like"/>
</dbReference>
<feature type="compositionally biased region" description="Low complexity" evidence="12">
    <location>
        <begin position="671"/>
        <end position="691"/>
    </location>
</feature>
<dbReference type="GO" id="GO:0005737">
    <property type="term" value="C:cytoplasm"/>
    <property type="evidence" value="ECO:0007669"/>
    <property type="project" value="UniProtKB-SubCell"/>
</dbReference>
<keyword evidence="8" id="KW-0904">Protein phosphatase</keyword>
<keyword evidence="6" id="KW-0378">Hydrolase</keyword>
<keyword evidence="3" id="KW-0963">Cytoplasm</keyword>
<dbReference type="InterPro" id="IPR000242">
    <property type="entry name" value="PTP_cat"/>
</dbReference>
<dbReference type="PRINTS" id="PR00700">
    <property type="entry name" value="PRTYPHPHTASE"/>
</dbReference>
<feature type="compositionally biased region" description="Acidic residues" evidence="12">
    <location>
        <begin position="826"/>
        <end position="839"/>
    </location>
</feature>
<dbReference type="Gene3D" id="3.30.40.10">
    <property type="entry name" value="Zinc/RING finger domain, C3HC4 (zinc finger)"/>
    <property type="match status" value="1"/>
</dbReference>
<keyword evidence="7" id="KW-0862">Zinc</keyword>
<feature type="region of interest" description="Disordered" evidence="12">
    <location>
        <begin position="753"/>
        <end position="847"/>
    </location>
</feature>
<dbReference type="PROSITE" id="PS50001">
    <property type="entry name" value="SH2"/>
    <property type="match status" value="2"/>
</dbReference>
<evidence type="ECO:0000256" key="3">
    <source>
        <dbReference type="ARBA" id="ARBA00022490"/>
    </source>
</evidence>
<evidence type="ECO:0000313" key="19">
    <source>
        <dbReference type="Proteomes" id="UP000438429"/>
    </source>
</evidence>
<dbReference type="PROSITE" id="PS50056">
    <property type="entry name" value="TYR_PHOSPHATASE_2"/>
    <property type="match status" value="1"/>
</dbReference>
<evidence type="ECO:0000256" key="7">
    <source>
        <dbReference type="ARBA" id="ARBA00022833"/>
    </source>
</evidence>
<dbReference type="InterPro" id="IPR003595">
    <property type="entry name" value="Tyr_Pase_cat"/>
</dbReference>
<reference evidence="18 19" key="1">
    <citation type="submission" date="2019-06" db="EMBL/GenBank/DDBJ databases">
        <title>Draft genomes of female and male turbot (Scophthalmus maximus).</title>
        <authorList>
            <person name="Xu H."/>
            <person name="Xu X.-W."/>
            <person name="Shao C."/>
            <person name="Chen S."/>
        </authorList>
    </citation>
    <scope>NUCLEOTIDE SEQUENCE [LARGE SCALE GENOMIC DNA]</scope>
    <source>
        <strain evidence="18">Ysfricsl-2016a</strain>
        <tissue evidence="18">Blood</tissue>
    </source>
</reference>
<dbReference type="SMART" id="SM00404">
    <property type="entry name" value="PTPc_motif"/>
    <property type="match status" value="1"/>
</dbReference>
<dbReference type="InterPro" id="IPR013083">
    <property type="entry name" value="Znf_RING/FYVE/PHD"/>
</dbReference>
<dbReference type="SMART" id="SM00194">
    <property type="entry name" value="PTPc"/>
    <property type="match status" value="1"/>
</dbReference>
<evidence type="ECO:0000259" key="15">
    <source>
        <dbReference type="PROSITE" id="PS50056"/>
    </source>
</evidence>
<dbReference type="InterPro" id="IPR017455">
    <property type="entry name" value="Znf_FYVE-rel"/>
</dbReference>
<dbReference type="Pfam" id="PF00102">
    <property type="entry name" value="Y_phosphatase"/>
    <property type="match status" value="1"/>
</dbReference>
<dbReference type="Pfam" id="PF02318">
    <property type="entry name" value="FYVE_2"/>
    <property type="match status" value="1"/>
</dbReference>
<evidence type="ECO:0000259" key="14">
    <source>
        <dbReference type="PROSITE" id="PS50055"/>
    </source>
</evidence>
<dbReference type="AlphaFoldDB" id="A0A6A4TR54"/>
<dbReference type="InterPro" id="IPR036860">
    <property type="entry name" value="SH2_dom_sf"/>
</dbReference>
<dbReference type="PANTHER" id="PTHR46559">
    <property type="entry name" value="TYROSINE-PROTEIN PHOSPHATASE NON-RECEPTOR TYPE 11"/>
    <property type="match status" value="1"/>
</dbReference>
<name>A0A6A4TR54_SCOMX</name>
<evidence type="ECO:0000256" key="1">
    <source>
        <dbReference type="ARBA" id="ARBA00004496"/>
    </source>
</evidence>
<dbReference type="GO" id="GO:0006886">
    <property type="term" value="P:intracellular protein transport"/>
    <property type="evidence" value="ECO:0007669"/>
    <property type="project" value="InterPro"/>
</dbReference>
<dbReference type="GO" id="GO:0004726">
    <property type="term" value="F:non-membrane spanning protein tyrosine phosphatase activity"/>
    <property type="evidence" value="ECO:0007669"/>
    <property type="project" value="TreeGrafter"/>
</dbReference>
<dbReference type="FunFam" id="3.30.505.10:FF:000012">
    <property type="entry name" value="Tyrosine-protein phosphatase non-receptor type"/>
    <property type="match status" value="1"/>
</dbReference>
<dbReference type="Pfam" id="PF00017">
    <property type="entry name" value="SH2"/>
    <property type="match status" value="2"/>
</dbReference>
<evidence type="ECO:0000256" key="11">
    <source>
        <dbReference type="PROSITE-ProRule" id="PRU00191"/>
    </source>
</evidence>
<evidence type="ECO:0000256" key="12">
    <source>
        <dbReference type="SAM" id="MobiDB-lite"/>
    </source>
</evidence>
<dbReference type="CDD" id="cd09931">
    <property type="entry name" value="SH2_C-SH2_SHP_like"/>
    <property type="match status" value="1"/>
</dbReference>
<dbReference type="SUPFAM" id="SSF55550">
    <property type="entry name" value="SH2 domain"/>
    <property type="match status" value="2"/>
</dbReference>
<feature type="domain" description="Tyrosine specific protein phosphatases" evidence="15">
    <location>
        <begin position="402"/>
        <end position="478"/>
    </location>
</feature>
<dbReference type="Proteomes" id="UP000438429">
    <property type="component" value="Unassembled WGS sequence"/>
</dbReference>
<organism evidence="18 19">
    <name type="scientific">Scophthalmus maximus</name>
    <name type="common">Turbot</name>
    <name type="synonym">Psetta maxima</name>
    <dbReference type="NCBI Taxonomy" id="52904"/>
    <lineage>
        <taxon>Eukaryota</taxon>
        <taxon>Metazoa</taxon>
        <taxon>Chordata</taxon>
        <taxon>Craniata</taxon>
        <taxon>Vertebrata</taxon>
        <taxon>Euteleostomi</taxon>
        <taxon>Actinopterygii</taxon>
        <taxon>Neopterygii</taxon>
        <taxon>Teleostei</taxon>
        <taxon>Neoteleostei</taxon>
        <taxon>Acanthomorphata</taxon>
        <taxon>Carangaria</taxon>
        <taxon>Pleuronectiformes</taxon>
        <taxon>Pleuronectoidei</taxon>
        <taxon>Scophthalmidae</taxon>
        <taxon>Scophthalmus</taxon>
    </lineage>
</organism>
<keyword evidence="4" id="KW-0479">Metal-binding</keyword>
<dbReference type="Gene3D" id="3.30.505.10">
    <property type="entry name" value="SH2 domain"/>
    <property type="match status" value="2"/>
</dbReference>
<keyword evidence="9 11" id="KW-0727">SH2 domain</keyword>
<evidence type="ECO:0000256" key="8">
    <source>
        <dbReference type="ARBA" id="ARBA00022912"/>
    </source>
</evidence>
<dbReference type="PANTHER" id="PTHR46559:SF1">
    <property type="entry name" value="TYROSINE-PROTEIN PHOSPHATASE NON-RECEPTOR TYPE 11"/>
    <property type="match status" value="1"/>
</dbReference>
<dbReference type="InterPro" id="IPR011011">
    <property type="entry name" value="Znf_FYVE_PHD"/>
</dbReference>
<dbReference type="Gene3D" id="3.90.190.10">
    <property type="entry name" value="Protein tyrosine phosphatase superfamily"/>
    <property type="match status" value="1"/>
</dbReference>
<comment type="subcellular location">
    <subcellularLocation>
        <location evidence="1">Cytoplasm</location>
    </subcellularLocation>
</comment>
<feature type="domain" description="SH2" evidence="13">
    <location>
        <begin position="1"/>
        <end position="61"/>
    </location>
</feature>
<feature type="domain" description="Tyrosine-protein phosphatase" evidence="14">
    <location>
        <begin position="207"/>
        <end position="487"/>
    </location>
</feature>
<dbReference type="SMART" id="SM00252">
    <property type="entry name" value="SH2"/>
    <property type="match status" value="1"/>
</dbReference>
<evidence type="ECO:0000259" key="13">
    <source>
        <dbReference type="PROSITE" id="PS50001"/>
    </source>
</evidence>
<dbReference type="SUPFAM" id="SSF57903">
    <property type="entry name" value="FYVE/PHD zinc finger"/>
    <property type="match status" value="1"/>
</dbReference>
<proteinExistence type="predicted"/>
<dbReference type="InterPro" id="IPR000387">
    <property type="entry name" value="Tyr_Pase_dom"/>
</dbReference>
<dbReference type="InterPro" id="IPR016130">
    <property type="entry name" value="Tyr_Pase_AS"/>
</dbReference>
<evidence type="ECO:0000259" key="16">
    <source>
        <dbReference type="PROSITE" id="PS50178"/>
    </source>
</evidence>
<dbReference type="PROSITE" id="PS50055">
    <property type="entry name" value="TYR_PHOSPHATASE_PTP"/>
    <property type="match status" value="1"/>
</dbReference>
<dbReference type="GO" id="GO:0030971">
    <property type="term" value="F:receptor tyrosine kinase binding"/>
    <property type="evidence" value="ECO:0007669"/>
    <property type="project" value="TreeGrafter"/>
</dbReference>
<evidence type="ECO:0000256" key="9">
    <source>
        <dbReference type="ARBA" id="ARBA00022999"/>
    </source>
</evidence>
<gene>
    <name evidence="18" type="ORF">F2P81_002609</name>
</gene>
<dbReference type="GO" id="GO:0008270">
    <property type="term" value="F:zinc ion binding"/>
    <property type="evidence" value="ECO:0007669"/>
    <property type="project" value="UniProtKB-KW"/>
</dbReference>
<dbReference type="PROSITE" id="PS50916">
    <property type="entry name" value="RABBD"/>
    <property type="match status" value="1"/>
</dbReference>
<feature type="domain" description="FYVE-type" evidence="16">
    <location>
        <begin position="597"/>
        <end position="653"/>
    </location>
</feature>
<feature type="compositionally biased region" description="Basic and acidic residues" evidence="12">
    <location>
        <begin position="773"/>
        <end position="789"/>
    </location>
</feature>
<keyword evidence="5 10" id="KW-0863">Zinc-finger</keyword>
<evidence type="ECO:0000259" key="17">
    <source>
        <dbReference type="PROSITE" id="PS50916"/>
    </source>
</evidence>
<accession>A0A6A4TR54</accession>
<dbReference type="EMBL" id="VEVO01000002">
    <property type="protein sequence ID" value="KAF0046080.1"/>
    <property type="molecule type" value="Genomic_DNA"/>
</dbReference>
<evidence type="ECO:0000256" key="2">
    <source>
        <dbReference type="ARBA" id="ARBA00013064"/>
    </source>
</evidence>
<dbReference type="PRINTS" id="PR00401">
    <property type="entry name" value="SH2DOMAIN"/>
</dbReference>
<dbReference type="PROSITE" id="PS00383">
    <property type="entry name" value="TYR_PHOSPHATASE_1"/>
    <property type="match status" value="1"/>
</dbReference>
<dbReference type="EC" id="3.1.3.48" evidence="2"/>
<dbReference type="GO" id="GO:0050839">
    <property type="term" value="F:cell adhesion molecule binding"/>
    <property type="evidence" value="ECO:0007669"/>
    <property type="project" value="TreeGrafter"/>
</dbReference>
<dbReference type="InterPro" id="IPR000980">
    <property type="entry name" value="SH2"/>
</dbReference>
<evidence type="ECO:0000256" key="5">
    <source>
        <dbReference type="ARBA" id="ARBA00022771"/>
    </source>
</evidence>
<evidence type="ECO:0000313" key="18">
    <source>
        <dbReference type="EMBL" id="KAF0046080.1"/>
    </source>
</evidence>